<dbReference type="AlphaFoldDB" id="A0A366D2H4"/>
<reference evidence="2 3" key="1">
    <citation type="submission" date="2018-06" db="EMBL/GenBank/DDBJ databases">
        <title>Genomic Encyclopedia of Type Strains, Phase IV (KMG-IV): sequencing the most valuable type-strain genomes for metagenomic binning, comparative biology and taxonomic classification.</title>
        <authorList>
            <person name="Goeker M."/>
        </authorList>
    </citation>
    <scope>NUCLEOTIDE SEQUENCE [LARGE SCALE GENOMIC DNA]</scope>
    <source>
        <strain evidence="2 3">DSM 44599</strain>
    </source>
</reference>
<gene>
    <name evidence="2" type="ORF">DFR74_11760</name>
</gene>
<dbReference type="STRING" id="1210090.GCA_001613185_02333"/>
<evidence type="ECO:0000313" key="3">
    <source>
        <dbReference type="Proteomes" id="UP000252586"/>
    </source>
</evidence>
<dbReference type="InterPro" id="IPR011201">
    <property type="entry name" value="Zinc-ribbon_6_bact"/>
</dbReference>
<dbReference type="RefSeq" id="WP_067507796.1">
    <property type="nucleotide sequence ID" value="NZ_CP107943.1"/>
</dbReference>
<comment type="caution">
    <text evidence="2">The sequence shown here is derived from an EMBL/GenBank/DDBJ whole genome shotgun (WGS) entry which is preliminary data.</text>
</comment>
<dbReference type="Pfam" id="PF15887">
    <property type="entry name" value="Peptidase_Mx"/>
    <property type="match status" value="1"/>
</dbReference>
<feature type="domain" description="Zinc-ribbon" evidence="1">
    <location>
        <begin position="4"/>
        <end position="115"/>
    </location>
</feature>
<evidence type="ECO:0000313" key="2">
    <source>
        <dbReference type="EMBL" id="RBO84241.1"/>
    </source>
</evidence>
<dbReference type="EMBL" id="QNRE01000017">
    <property type="protein sequence ID" value="RBO84241.1"/>
    <property type="molecule type" value="Genomic_DNA"/>
</dbReference>
<name>A0A366D2H4_9NOCA</name>
<keyword evidence="3" id="KW-1185">Reference proteome</keyword>
<proteinExistence type="predicted"/>
<dbReference type="PIRSF" id="PIRSF012641">
    <property type="entry name" value="UCP012641"/>
    <property type="match status" value="1"/>
</dbReference>
<dbReference type="Pfam" id="PF10005">
    <property type="entry name" value="Zn_ribbon_DZR_6"/>
    <property type="match status" value="1"/>
</dbReference>
<dbReference type="OrthoDB" id="256753at2"/>
<accession>A0A366D2H4</accession>
<protein>
    <recommendedName>
        <fullName evidence="1">Zinc-ribbon domain-containing protein</fullName>
    </recommendedName>
</protein>
<dbReference type="InterPro" id="IPR031321">
    <property type="entry name" value="UCP012641"/>
</dbReference>
<organism evidence="2 3">
    <name type="scientific">Nocardia puris</name>
    <dbReference type="NCBI Taxonomy" id="208602"/>
    <lineage>
        <taxon>Bacteria</taxon>
        <taxon>Bacillati</taxon>
        <taxon>Actinomycetota</taxon>
        <taxon>Actinomycetes</taxon>
        <taxon>Mycobacteriales</taxon>
        <taxon>Nocardiaceae</taxon>
        <taxon>Nocardia</taxon>
    </lineage>
</organism>
<evidence type="ECO:0000259" key="1">
    <source>
        <dbReference type="Pfam" id="PF10005"/>
    </source>
</evidence>
<sequence>MRDFSCPNCGQQLAFENSVCLSCNSPLGFSLTQRALVVIGDPPGDAAVDHRNGVVDGGLFRLCDNLHVAACNWLVSTPEPAETEDVEAIAPPQDPNAGPVLCESCRLTRTRPHDSDTAGLAAFAEAEAAKRRLIMELDELGLPITGRDADPEFGLAFDLLSSWSENVMTGHQNGVITVDLAEAHDAHREQLRIEMDEPYRTLLGHFRHEIGHYYFTVLVADDEASRRFRDLFGDPDADYQAALDRHYSEGTPPGWENDYVSSYATMHAAEDWAETFAHYLHIRDTLDTAAAFGFAPAGATLDRPQVGRAGFDKIIELWLPLAWSLNMINRSMGHQDLYPFVLPDRVLEKMRLVHDLCAASATR</sequence>
<dbReference type="Proteomes" id="UP000252586">
    <property type="component" value="Unassembled WGS sequence"/>
</dbReference>